<dbReference type="InterPro" id="IPR006578">
    <property type="entry name" value="MADF-dom"/>
</dbReference>
<evidence type="ECO:0000313" key="3">
    <source>
        <dbReference type="Proteomes" id="UP000499080"/>
    </source>
</evidence>
<dbReference type="AlphaFoldDB" id="A0A4Y2E506"/>
<reference evidence="2 3" key="1">
    <citation type="journal article" date="2019" name="Sci. Rep.">
        <title>Orb-weaving spider Araneus ventricosus genome elucidates the spidroin gene catalogue.</title>
        <authorList>
            <person name="Kono N."/>
            <person name="Nakamura H."/>
            <person name="Ohtoshi R."/>
            <person name="Moran D.A.P."/>
            <person name="Shinohara A."/>
            <person name="Yoshida Y."/>
            <person name="Fujiwara M."/>
            <person name="Mori M."/>
            <person name="Tomita M."/>
            <person name="Arakawa K."/>
        </authorList>
    </citation>
    <scope>NUCLEOTIDE SEQUENCE [LARGE SCALE GENOMIC DNA]</scope>
</reference>
<comment type="caution">
    <text evidence="2">The sequence shown here is derived from an EMBL/GenBank/DDBJ whole genome shotgun (WGS) entry which is preliminary data.</text>
</comment>
<evidence type="ECO:0000313" key="2">
    <source>
        <dbReference type="EMBL" id="GBM23797.1"/>
    </source>
</evidence>
<name>A0A4Y2E506_ARAVE</name>
<dbReference type="PANTHER" id="PTHR21505:SF12">
    <property type="entry name" value="MADF DOMAIN-CONTAINING PROTEIN-RELATED"/>
    <property type="match status" value="1"/>
</dbReference>
<gene>
    <name evidence="2" type="ORF">AVEN_271150_1</name>
</gene>
<protein>
    <recommendedName>
        <fullName evidence="1">MADF domain-containing protein</fullName>
    </recommendedName>
</protein>
<keyword evidence="3" id="KW-1185">Reference proteome</keyword>
<organism evidence="2 3">
    <name type="scientific">Araneus ventricosus</name>
    <name type="common">Orbweaver spider</name>
    <name type="synonym">Epeira ventricosa</name>
    <dbReference type="NCBI Taxonomy" id="182803"/>
    <lineage>
        <taxon>Eukaryota</taxon>
        <taxon>Metazoa</taxon>
        <taxon>Ecdysozoa</taxon>
        <taxon>Arthropoda</taxon>
        <taxon>Chelicerata</taxon>
        <taxon>Arachnida</taxon>
        <taxon>Araneae</taxon>
        <taxon>Araneomorphae</taxon>
        <taxon>Entelegynae</taxon>
        <taxon>Araneoidea</taxon>
        <taxon>Araneidae</taxon>
        <taxon>Araneus</taxon>
    </lineage>
</organism>
<dbReference type="PROSITE" id="PS51029">
    <property type="entry name" value="MADF"/>
    <property type="match status" value="1"/>
</dbReference>
<proteinExistence type="predicted"/>
<accession>A0A4Y2E506</accession>
<dbReference type="OrthoDB" id="6784437at2759"/>
<evidence type="ECO:0000259" key="1">
    <source>
        <dbReference type="PROSITE" id="PS51029"/>
    </source>
</evidence>
<feature type="domain" description="MADF" evidence="1">
    <location>
        <begin position="10"/>
        <end position="98"/>
    </location>
</feature>
<sequence length="110" mass="13287">MEWNNELIMEFLDLYELEPVIWNPLHEHHKDRNHVYDAWKRVQSSLSIDFSLKVLKKKKENMMATYRKLAMKVRNSTRTGAGVYQVYKPEWFAIRKNGIIFAFCIYTEED</sequence>
<dbReference type="Pfam" id="PF10545">
    <property type="entry name" value="MADF_DNA_bdg"/>
    <property type="match status" value="1"/>
</dbReference>
<dbReference type="PANTHER" id="PTHR21505">
    <property type="entry name" value="MADF DOMAIN-CONTAINING PROTEIN-RELATED"/>
    <property type="match status" value="1"/>
</dbReference>
<dbReference type="Proteomes" id="UP000499080">
    <property type="component" value="Unassembled WGS sequence"/>
</dbReference>
<dbReference type="EMBL" id="BGPR01000503">
    <property type="protein sequence ID" value="GBM23797.1"/>
    <property type="molecule type" value="Genomic_DNA"/>
</dbReference>